<dbReference type="EMBL" id="ML976249">
    <property type="protein sequence ID" value="KAF1935630.1"/>
    <property type="molecule type" value="Genomic_DNA"/>
</dbReference>
<accession>A0A6A5S7Q2</accession>
<protein>
    <recommendedName>
        <fullName evidence="1">DUF6570 domain-containing protein</fullName>
    </recommendedName>
</protein>
<keyword evidence="3" id="KW-1185">Reference proteome</keyword>
<reference evidence="2" key="1">
    <citation type="journal article" date="2020" name="Stud. Mycol.">
        <title>101 Dothideomycetes genomes: a test case for predicting lifestyles and emergence of pathogens.</title>
        <authorList>
            <person name="Haridas S."/>
            <person name="Albert R."/>
            <person name="Binder M."/>
            <person name="Bloem J."/>
            <person name="Labutti K."/>
            <person name="Salamov A."/>
            <person name="Andreopoulos B."/>
            <person name="Baker S."/>
            <person name="Barry K."/>
            <person name="Bills G."/>
            <person name="Bluhm B."/>
            <person name="Cannon C."/>
            <person name="Castanera R."/>
            <person name="Culley D."/>
            <person name="Daum C."/>
            <person name="Ezra D."/>
            <person name="Gonzalez J."/>
            <person name="Henrissat B."/>
            <person name="Kuo A."/>
            <person name="Liang C."/>
            <person name="Lipzen A."/>
            <person name="Lutzoni F."/>
            <person name="Magnuson J."/>
            <person name="Mondo S."/>
            <person name="Nolan M."/>
            <person name="Ohm R."/>
            <person name="Pangilinan J."/>
            <person name="Park H.-J."/>
            <person name="Ramirez L."/>
            <person name="Alfaro M."/>
            <person name="Sun H."/>
            <person name="Tritt A."/>
            <person name="Yoshinaga Y."/>
            <person name="Zwiers L.-H."/>
            <person name="Turgeon B."/>
            <person name="Goodwin S."/>
            <person name="Spatafora J."/>
            <person name="Crous P."/>
            <person name="Grigoriev I."/>
        </authorList>
    </citation>
    <scope>NUCLEOTIDE SEQUENCE</scope>
    <source>
        <strain evidence="2">CBS 161.51</strain>
    </source>
</reference>
<sequence>MLEETNPVIDPTSDLSEQPALNEQDWAYLQAFHERMEKEHMEQCTRCNKKWYNLALNQDHVCYVCVKADKDLDTDTPFQFSANNEMDPGPVPTQLTGEYALTQVEEMLIARVHCFMEVRQVRGSQFRYRGHVVNFLNNTGKVYDRLPLLPSDLDIIIIRPAGYKRDPKMRKQFRKDFRVRKHVVRRWLEHLKQHHEGYRTIDVAWDNLDALPDDAFVDNELIIHEIADE</sequence>
<organism evidence="2 3">
    <name type="scientific">Clathrospora elynae</name>
    <dbReference type="NCBI Taxonomy" id="706981"/>
    <lineage>
        <taxon>Eukaryota</taxon>
        <taxon>Fungi</taxon>
        <taxon>Dikarya</taxon>
        <taxon>Ascomycota</taxon>
        <taxon>Pezizomycotina</taxon>
        <taxon>Dothideomycetes</taxon>
        <taxon>Pleosporomycetidae</taxon>
        <taxon>Pleosporales</taxon>
        <taxon>Diademaceae</taxon>
        <taxon>Clathrospora</taxon>
    </lineage>
</organism>
<dbReference type="OrthoDB" id="3796230at2759"/>
<evidence type="ECO:0000313" key="3">
    <source>
        <dbReference type="Proteomes" id="UP000800038"/>
    </source>
</evidence>
<dbReference type="AlphaFoldDB" id="A0A6A5S7Q2"/>
<proteinExistence type="predicted"/>
<dbReference type="Pfam" id="PF20209">
    <property type="entry name" value="DUF6570"/>
    <property type="match status" value="1"/>
</dbReference>
<evidence type="ECO:0000313" key="2">
    <source>
        <dbReference type="EMBL" id="KAF1935630.1"/>
    </source>
</evidence>
<evidence type="ECO:0000259" key="1">
    <source>
        <dbReference type="Pfam" id="PF20209"/>
    </source>
</evidence>
<dbReference type="Proteomes" id="UP000800038">
    <property type="component" value="Unassembled WGS sequence"/>
</dbReference>
<dbReference type="InterPro" id="IPR046700">
    <property type="entry name" value="DUF6570"/>
</dbReference>
<gene>
    <name evidence="2" type="ORF">EJ02DRAFT_388838</name>
</gene>
<feature type="domain" description="DUF6570" evidence="1">
    <location>
        <begin position="75"/>
        <end position="209"/>
    </location>
</feature>
<name>A0A6A5S7Q2_9PLEO</name>
<feature type="non-terminal residue" evidence="2">
    <location>
        <position position="229"/>
    </location>
</feature>